<dbReference type="PANTHER" id="PTHR30386">
    <property type="entry name" value="MEMBRANE FUSION SUBUNIT OF EMRAB-TOLC MULTIDRUG EFFLUX PUMP"/>
    <property type="match status" value="1"/>
</dbReference>
<evidence type="ECO:0000313" key="3">
    <source>
        <dbReference type="EMBL" id="MBO1106634.1"/>
    </source>
</evidence>
<evidence type="ECO:0000313" key="4">
    <source>
        <dbReference type="Proteomes" id="UP000664658"/>
    </source>
</evidence>
<dbReference type="SUPFAM" id="SSF111369">
    <property type="entry name" value="HlyD-like secretion proteins"/>
    <property type="match status" value="1"/>
</dbReference>
<dbReference type="Pfam" id="PF25917">
    <property type="entry name" value="BSH_RND"/>
    <property type="match status" value="1"/>
</dbReference>
<dbReference type="Gene3D" id="2.40.50.100">
    <property type="match status" value="2"/>
</dbReference>
<dbReference type="AlphaFoldDB" id="A0A2P1VPK1"/>
<gene>
    <name evidence="3" type="ORF">J2R62_00105</name>
</gene>
<accession>A0A2P1VPK1</accession>
<dbReference type="InterPro" id="IPR058625">
    <property type="entry name" value="MdtA-like_BSH"/>
</dbReference>
<dbReference type="PANTHER" id="PTHR30386:SF18">
    <property type="entry name" value="INNER MEMBRANE PROTEIN YIAV-RELATED"/>
    <property type="match status" value="1"/>
</dbReference>
<feature type="domain" description="Multidrug resistance protein MdtA-like barrel-sandwich hybrid" evidence="2">
    <location>
        <begin position="64"/>
        <end position="243"/>
    </location>
</feature>
<organism evidence="3 4">
    <name type="scientific">Plesiomonas shigelloides</name>
    <name type="common">Aeromonas shigelloides</name>
    <dbReference type="NCBI Taxonomy" id="703"/>
    <lineage>
        <taxon>Bacteria</taxon>
        <taxon>Pseudomonadati</taxon>
        <taxon>Pseudomonadota</taxon>
        <taxon>Gammaproteobacteria</taxon>
        <taxon>Enterobacterales</taxon>
        <taxon>Enterobacteriaceae</taxon>
        <taxon>Plesiomonas</taxon>
    </lineage>
</organism>
<dbReference type="RefSeq" id="WP_106911252.1">
    <property type="nucleotide sequence ID" value="NZ_CP027852.1"/>
</dbReference>
<proteinExistence type="inferred from homology"/>
<evidence type="ECO:0000259" key="2">
    <source>
        <dbReference type="Pfam" id="PF25917"/>
    </source>
</evidence>
<sequence>MDLLIILTYTAFAYGCFKLFRIPVNKWTVPTAILGGIVIVGALVLTMNYNHPYTYRAQKAVISVPIVPQVSGVVTEVLVQSNDWIKKGDILFKLDPTRYQARVERLQADLVTVKQQVSSLQASVREANANVSRAQADRDKALRDSERYSGGGKKAVSPFSEQEITNARQNYLAQEAVLASAIADREQIQAQLDGIISGDNSQVASLKAQLAEARYNLDQTIIRAPSDGYVTQVLLQPGTYAVAMPLRPVMVFIPAQDRRITAVFRQNSFLSIAPGDEAEAAFNGIPGKVFPAKVLNVAPIVPNGSYQAQGTLQGLTFDPSRDGIYVTLLLGPEIDQYALPDGVNAQVAIYSKHFEHVAVMRKVLLRMTSWMHYLYLDH</sequence>
<dbReference type="Proteomes" id="UP000664658">
    <property type="component" value="Unassembled WGS sequence"/>
</dbReference>
<protein>
    <submittedName>
        <fullName evidence="3">HlyD family secretion protein</fullName>
    </submittedName>
</protein>
<name>A0A2P1VPK1_PLESH</name>
<comment type="caution">
    <text evidence="3">The sequence shown here is derived from an EMBL/GenBank/DDBJ whole genome shotgun (WGS) entry which is preliminary data.</text>
</comment>
<evidence type="ECO:0000256" key="1">
    <source>
        <dbReference type="ARBA" id="ARBA00009477"/>
    </source>
</evidence>
<dbReference type="Gene3D" id="1.10.287.470">
    <property type="entry name" value="Helix hairpin bin"/>
    <property type="match status" value="2"/>
</dbReference>
<dbReference type="EMBL" id="JAFNAA010000001">
    <property type="protein sequence ID" value="MBO1106634.1"/>
    <property type="molecule type" value="Genomic_DNA"/>
</dbReference>
<dbReference type="Gene3D" id="2.40.30.170">
    <property type="match status" value="1"/>
</dbReference>
<dbReference type="InterPro" id="IPR050739">
    <property type="entry name" value="MFP"/>
</dbReference>
<comment type="similarity">
    <text evidence="1">Belongs to the membrane fusion protein (MFP) (TC 8.A.1) family.</text>
</comment>
<reference evidence="3" key="1">
    <citation type="submission" date="2021-03" db="EMBL/GenBank/DDBJ databases">
        <title>Plesiomonas shigelloides zfcc0051, isolated from zebrafish feces.</title>
        <authorList>
            <person name="Vanderhoek Z."/>
            <person name="Gaulke C."/>
        </authorList>
    </citation>
    <scope>NUCLEOTIDE SEQUENCE</scope>
    <source>
        <strain evidence="3">Zfcc0051</strain>
    </source>
</reference>